<evidence type="ECO:0000313" key="3">
    <source>
        <dbReference type="EMBL" id="MBK1668710.1"/>
    </source>
</evidence>
<dbReference type="EMBL" id="NRRL01000028">
    <property type="protein sequence ID" value="MBK1668710.1"/>
    <property type="molecule type" value="Genomic_DNA"/>
</dbReference>
<dbReference type="SUPFAM" id="SSF46894">
    <property type="entry name" value="C-terminal effector domain of the bipartite response regulators"/>
    <property type="match status" value="1"/>
</dbReference>
<feature type="compositionally biased region" description="Polar residues" evidence="1">
    <location>
        <begin position="27"/>
        <end position="36"/>
    </location>
</feature>
<feature type="region of interest" description="Disordered" evidence="1">
    <location>
        <begin position="1"/>
        <end position="39"/>
    </location>
</feature>
<dbReference type="SMART" id="SM00421">
    <property type="entry name" value="HTH_LUXR"/>
    <property type="match status" value="1"/>
</dbReference>
<evidence type="ECO:0000256" key="1">
    <source>
        <dbReference type="SAM" id="MobiDB-lite"/>
    </source>
</evidence>
<name>A0ABS1DE76_9PROT</name>
<dbReference type="Pfam" id="PF00196">
    <property type="entry name" value="GerE"/>
    <property type="match status" value="1"/>
</dbReference>
<dbReference type="InterPro" id="IPR016032">
    <property type="entry name" value="Sig_transdc_resp-reg_C-effctor"/>
</dbReference>
<proteinExistence type="predicted"/>
<evidence type="ECO:0000313" key="4">
    <source>
        <dbReference type="Proteomes" id="UP001296873"/>
    </source>
</evidence>
<keyword evidence="4" id="KW-1185">Reference proteome</keyword>
<dbReference type="InterPro" id="IPR036388">
    <property type="entry name" value="WH-like_DNA-bd_sf"/>
</dbReference>
<organism evidence="3 4">
    <name type="scientific">Rhodovibrio sodomensis</name>
    <dbReference type="NCBI Taxonomy" id="1088"/>
    <lineage>
        <taxon>Bacteria</taxon>
        <taxon>Pseudomonadati</taxon>
        <taxon>Pseudomonadota</taxon>
        <taxon>Alphaproteobacteria</taxon>
        <taxon>Rhodospirillales</taxon>
        <taxon>Rhodovibrionaceae</taxon>
        <taxon>Rhodovibrio</taxon>
    </lineage>
</organism>
<dbReference type="Gene3D" id="1.10.10.10">
    <property type="entry name" value="Winged helix-like DNA-binding domain superfamily/Winged helix DNA-binding domain"/>
    <property type="match status" value="1"/>
</dbReference>
<evidence type="ECO:0000259" key="2">
    <source>
        <dbReference type="SMART" id="SM00421"/>
    </source>
</evidence>
<comment type="caution">
    <text evidence="3">The sequence shown here is derived from an EMBL/GenBank/DDBJ whole genome shotgun (WGS) entry which is preliminary data.</text>
</comment>
<dbReference type="CDD" id="cd06170">
    <property type="entry name" value="LuxR_C_like"/>
    <property type="match status" value="1"/>
</dbReference>
<feature type="compositionally biased region" description="Low complexity" evidence="1">
    <location>
        <begin position="1"/>
        <end position="17"/>
    </location>
</feature>
<sequence>MATTRPATSAAPVVASAGEPETHGRRVQSQGRSTGWNDEADGRPLEIVLVTLREGLAQQVAASLRHDPRCRLSRGDPVRTLHGAGPDKVDAVLLDHLLYTEIYLNELNKAARRAVTLALLERSELLNTSEFLVRADGFLFADGQGDHAYEVIACAMVGYCAIPGDLGQGNPFARQRLQRARSLGALDMQILRMLGRGWSNRQIALEVGISEARVKAALRALLHKLSLTNRTEAAVFYVYNRVALESSAPSDPRGFEARGGPGAP</sequence>
<gene>
    <name evidence="3" type="ORF">CKO28_11790</name>
</gene>
<dbReference type="RefSeq" id="WP_200341027.1">
    <property type="nucleotide sequence ID" value="NZ_NRRL01000028.1"/>
</dbReference>
<reference evidence="3 4" key="1">
    <citation type="journal article" date="2020" name="Microorganisms">
        <title>Osmotic Adaptation and Compatible Solute Biosynthesis of Phototrophic Bacteria as Revealed from Genome Analyses.</title>
        <authorList>
            <person name="Imhoff J.F."/>
            <person name="Rahn T."/>
            <person name="Kunzel S."/>
            <person name="Keller A."/>
            <person name="Neulinger S.C."/>
        </authorList>
    </citation>
    <scope>NUCLEOTIDE SEQUENCE [LARGE SCALE GENOMIC DNA]</scope>
    <source>
        <strain evidence="3 4">DSM 9895</strain>
    </source>
</reference>
<accession>A0ABS1DE76</accession>
<feature type="domain" description="HTH luxR-type" evidence="2">
    <location>
        <begin position="180"/>
        <end position="237"/>
    </location>
</feature>
<protein>
    <recommendedName>
        <fullName evidence="2">HTH luxR-type domain-containing protein</fullName>
    </recommendedName>
</protein>
<dbReference type="Proteomes" id="UP001296873">
    <property type="component" value="Unassembled WGS sequence"/>
</dbReference>
<dbReference type="InterPro" id="IPR000792">
    <property type="entry name" value="Tscrpt_reg_LuxR_C"/>
</dbReference>